<dbReference type="AlphaFoldDB" id="A0A5B7DR94"/>
<evidence type="ECO:0000313" key="2">
    <source>
        <dbReference type="Proteomes" id="UP000324222"/>
    </source>
</evidence>
<organism evidence="1 2">
    <name type="scientific">Portunus trituberculatus</name>
    <name type="common">Swimming crab</name>
    <name type="synonym">Neptunus trituberculatus</name>
    <dbReference type="NCBI Taxonomy" id="210409"/>
    <lineage>
        <taxon>Eukaryota</taxon>
        <taxon>Metazoa</taxon>
        <taxon>Ecdysozoa</taxon>
        <taxon>Arthropoda</taxon>
        <taxon>Crustacea</taxon>
        <taxon>Multicrustacea</taxon>
        <taxon>Malacostraca</taxon>
        <taxon>Eumalacostraca</taxon>
        <taxon>Eucarida</taxon>
        <taxon>Decapoda</taxon>
        <taxon>Pleocyemata</taxon>
        <taxon>Brachyura</taxon>
        <taxon>Eubrachyura</taxon>
        <taxon>Portunoidea</taxon>
        <taxon>Portunidae</taxon>
        <taxon>Portuninae</taxon>
        <taxon>Portunus</taxon>
    </lineage>
</organism>
<keyword evidence="2" id="KW-1185">Reference proteome</keyword>
<dbReference type="Proteomes" id="UP000324222">
    <property type="component" value="Unassembled WGS sequence"/>
</dbReference>
<protein>
    <submittedName>
        <fullName evidence="1">Uncharacterized protein</fullName>
    </submittedName>
</protein>
<gene>
    <name evidence="1" type="ORF">E2C01_017193</name>
</gene>
<name>A0A5B7DR94_PORTR</name>
<reference evidence="1 2" key="1">
    <citation type="submission" date="2019-05" db="EMBL/GenBank/DDBJ databases">
        <title>Another draft genome of Portunus trituberculatus and its Hox gene families provides insights of decapod evolution.</title>
        <authorList>
            <person name="Jeong J.-H."/>
            <person name="Song I."/>
            <person name="Kim S."/>
            <person name="Choi T."/>
            <person name="Kim D."/>
            <person name="Ryu S."/>
            <person name="Kim W."/>
        </authorList>
    </citation>
    <scope>NUCLEOTIDE SEQUENCE [LARGE SCALE GENOMIC DNA]</scope>
    <source>
        <tissue evidence="1">Muscle</tissue>
    </source>
</reference>
<evidence type="ECO:0000313" key="1">
    <source>
        <dbReference type="EMBL" id="MPC24121.1"/>
    </source>
</evidence>
<sequence>MDPLNHAQFIFVAAVARHQQCVARLSGLTFQEQVAALKVPAQHWDETTTQRVSFLKTLQPRPSPSSD</sequence>
<accession>A0A5B7DR94</accession>
<dbReference type="EMBL" id="VSRR010001290">
    <property type="protein sequence ID" value="MPC24121.1"/>
    <property type="molecule type" value="Genomic_DNA"/>
</dbReference>
<proteinExistence type="predicted"/>
<comment type="caution">
    <text evidence="1">The sequence shown here is derived from an EMBL/GenBank/DDBJ whole genome shotgun (WGS) entry which is preliminary data.</text>
</comment>